<evidence type="ECO:0000313" key="7">
    <source>
        <dbReference type="EMBL" id="TWS07255.1"/>
    </source>
</evidence>
<name>A0A5C5QP54_9PSED</name>
<dbReference type="InterPro" id="IPR016032">
    <property type="entry name" value="Sig_transdc_resp-reg_C-effctor"/>
</dbReference>
<dbReference type="Pfam" id="PF00072">
    <property type="entry name" value="Response_reg"/>
    <property type="match status" value="1"/>
</dbReference>
<dbReference type="SUPFAM" id="SSF52172">
    <property type="entry name" value="CheY-like"/>
    <property type="match status" value="1"/>
</dbReference>
<evidence type="ECO:0000259" key="5">
    <source>
        <dbReference type="PROSITE" id="PS51755"/>
    </source>
</evidence>
<dbReference type="EMBL" id="LT629689">
    <property type="protein sequence ID" value="SDF01902.1"/>
    <property type="molecule type" value="Genomic_DNA"/>
</dbReference>
<dbReference type="Pfam" id="PF00486">
    <property type="entry name" value="Trans_reg_C"/>
    <property type="match status" value="1"/>
</dbReference>
<dbReference type="InterPro" id="IPR036388">
    <property type="entry name" value="WH-like_DNA-bd_sf"/>
</dbReference>
<feature type="DNA-binding region" description="OmpR/PhoB-type" evidence="3">
    <location>
        <begin position="123"/>
        <end position="224"/>
    </location>
</feature>
<gene>
    <name evidence="7" type="ORF">FIV36_00430</name>
    <name evidence="6" type="ORF">SAMN05216591_1719</name>
</gene>
<dbReference type="Gene3D" id="1.10.10.10">
    <property type="entry name" value="Winged helix-like DNA-binding domain superfamily/Winged helix DNA-binding domain"/>
    <property type="match status" value="1"/>
</dbReference>
<accession>A0A5C5QP54</accession>
<keyword evidence="1 3" id="KW-0238">DNA-binding</keyword>
<dbReference type="AlphaFoldDB" id="A0A5C5QP54"/>
<evidence type="ECO:0000313" key="9">
    <source>
        <dbReference type="Proteomes" id="UP000317951"/>
    </source>
</evidence>
<dbReference type="EMBL" id="VFET01000001">
    <property type="protein sequence ID" value="TWS07255.1"/>
    <property type="molecule type" value="Genomic_DNA"/>
</dbReference>
<dbReference type="InterPro" id="IPR011006">
    <property type="entry name" value="CheY-like_superfamily"/>
</dbReference>
<dbReference type="GO" id="GO:0006355">
    <property type="term" value="P:regulation of DNA-templated transcription"/>
    <property type="evidence" value="ECO:0007669"/>
    <property type="project" value="InterPro"/>
</dbReference>
<dbReference type="Gene3D" id="6.10.250.690">
    <property type="match status" value="1"/>
</dbReference>
<dbReference type="PROSITE" id="PS51755">
    <property type="entry name" value="OMPR_PHOB"/>
    <property type="match status" value="1"/>
</dbReference>
<evidence type="ECO:0000313" key="8">
    <source>
        <dbReference type="Proteomes" id="UP000182858"/>
    </source>
</evidence>
<dbReference type="CDD" id="cd00383">
    <property type="entry name" value="trans_reg_C"/>
    <property type="match status" value="1"/>
</dbReference>
<dbReference type="GO" id="GO:0000156">
    <property type="term" value="F:phosphorelay response regulator activity"/>
    <property type="evidence" value="ECO:0007669"/>
    <property type="project" value="TreeGrafter"/>
</dbReference>
<feature type="domain" description="OmpR/PhoB-type" evidence="5">
    <location>
        <begin position="123"/>
        <end position="224"/>
    </location>
</feature>
<protein>
    <submittedName>
        <fullName evidence="6 7">Response regulator</fullName>
    </submittedName>
</protein>
<dbReference type="InterPro" id="IPR001867">
    <property type="entry name" value="OmpR/PhoB-type_DNA-bd"/>
</dbReference>
<dbReference type="GO" id="GO:0000976">
    <property type="term" value="F:transcription cis-regulatory region binding"/>
    <property type="evidence" value="ECO:0007669"/>
    <property type="project" value="TreeGrafter"/>
</dbReference>
<feature type="modified residue" description="4-aspartylphosphate" evidence="2">
    <location>
        <position position="55"/>
    </location>
</feature>
<proteinExistence type="predicted"/>
<evidence type="ECO:0000259" key="4">
    <source>
        <dbReference type="PROSITE" id="PS50110"/>
    </source>
</evidence>
<organism evidence="7 9">
    <name type="scientific">Pseudomonas extremaustralis</name>
    <dbReference type="NCBI Taxonomy" id="359110"/>
    <lineage>
        <taxon>Bacteria</taxon>
        <taxon>Pseudomonadati</taxon>
        <taxon>Pseudomonadota</taxon>
        <taxon>Gammaproteobacteria</taxon>
        <taxon>Pseudomonadales</taxon>
        <taxon>Pseudomonadaceae</taxon>
        <taxon>Pseudomonas</taxon>
    </lineage>
</organism>
<sequence>MTDERPILIVEDEPKLATLMQDYLTAAGHTSLCLDNGLHVVPAVRAHDPKLILLDLMLPGRDGMQLCQDLRGFSSVPIIMITARVEEVDRLLGLDLGADDYICKPFSPREVVARVKAILRRSPQLLSTTAPRLLIDDTQYQASLDGIPLDLTPVELRLLNTFARSAGRVFSRDQLLDQIYDDHRVVTDRTVDSHIRNLRRKLEQACPGETPIESLYGVGYRFQLVDSHHR</sequence>
<dbReference type="PROSITE" id="PS50110">
    <property type="entry name" value="RESPONSE_REGULATORY"/>
    <property type="match status" value="1"/>
</dbReference>
<dbReference type="GeneID" id="78553207"/>
<dbReference type="OrthoDB" id="9802426at2"/>
<dbReference type="RefSeq" id="WP_010562755.1">
    <property type="nucleotide sequence ID" value="NZ_CP091043.1"/>
</dbReference>
<dbReference type="GO" id="GO:0032993">
    <property type="term" value="C:protein-DNA complex"/>
    <property type="evidence" value="ECO:0007669"/>
    <property type="project" value="TreeGrafter"/>
</dbReference>
<evidence type="ECO:0000256" key="2">
    <source>
        <dbReference type="PROSITE-ProRule" id="PRU00169"/>
    </source>
</evidence>
<dbReference type="GO" id="GO:0005829">
    <property type="term" value="C:cytosol"/>
    <property type="evidence" value="ECO:0007669"/>
    <property type="project" value="TreeGrafter"/>
</dbReference>
<reference evidence="7 9" key="2">
    <citation type="submission" date="2019-06" db="EMBL/GenBank/DDBJ databases">
        <title>Pseudomonas bimorpha sp. nov. isolated from bovine raw milk and skim milk concentrate.</title>
        <authorList>
            <person name="Hofmann K."/>
            <person name="Huptas C."/>
            <person name="Doll E."/>
            <person name="Scherer S."/>
            <person name="Wenning M."/>
        </authorList>
    </citation>
    <scope>NUCLEOTIDE SEQUENCE [LARGE SCALE GENOMIC DNA]</scope>
    <source>
        <strain evidence="7 9">DSM 17835</strain>
    </source>
</reference>
<dbReference type="InterPro" id="IPR039420">
    <property type="entry name" value="WalR-like"/>
</dbReference>
<dbReference type="Proteomes" id="UP000182858">
    <property type="component" value="Chromosome I"/>
</dbReference>
<keyword evidence="8" id="KW-1185">Reference proteome</keyword>
<dbReference type="PANTHER" id="PTHR48111:SF59">
    <property type="entry name" value="TRANSCRIPTIONAL REGULATORY PROTEIN BAER"/>
    <property type="match status" value="1"/>
</dbReference>
<evidence type="ECO:0000256" key="1">
    <source>
        <dbReference type="ARBA" id="ARBA00023125"/>
    </source>
</evidence>
<dbReference type="SMART" id="SM00862">
    <property type="entry name" value="Trans_reg_C"/>
    <property type="match status" value="1"/>
</dbReference>
<evidence type="ECO:0000256" key="3">
    <source>
        <dbReference type="PROSITE-ProRule" id="PRU01091"/>
    </source>
</evidence>
<keyword evidence="2" id="KW-0597">Phosphoprotein</keyword>
<dbReference type="InterPro" id="IPR001789">
    <property type="entry name" value="Sig_transdc_resp-reg_receiver"/>
</dbReference>
<reference evidence="6 8" key="1">
    <citation type="submission" date="2016-10" db="EMBL/GenBank/DDBJ databases">
        <authorList>
            <person name="Varghese N."/>
            <person name="Submissions S."/>
        </authorList>
    </citation>
    <scope>NUCLEOTIDE SEQUENCE [LARGE SCALE GENOMIC DNA]</scope>
    <source>
        <strain evidence="6 8">DSM 17835</strain>
    </source>
</reference>
<dbReference type="SMART" id="SM00448">
    <property type="entry name" value="REC"/>
    <property type="match status" value="1"/>
</dbReference>
<dbReference type="PANTHER" id="PTHR48111">
    <property type="entry name" value="REGULATOR OF RPOS"/>
    <property type="match status" value="1"/>
</dbReference>
<dbReference type="SUPFAM" id="SSF46894">
    <property type="entry name" value="C-terminal effector domain of the bipartite response regulators"/>
    <property type="match status" value="1"/>
</dbReference>
<dbReference type="Gene3D" id="3.40.50.2300">
    <property type="match status" value="1"/>
</dbReference>
<dbReference type="Proteomes" id="UP000317951">
    <property type="component" value="Unassembled WGS sequence"/>
</dbReference>
<feature type="domain" description="Response regulatory" evidence="4">
    <location>
        <begin position="6"/>
        <end position="119"/>
    </location>
</feature>
<evidence type="ECO:0000313" key="6">
    <source>
        <dbReference type="EMBL" id="SDF01902.1"/>
    </source>
</evidence>